<dbReference type="InterPro" id="IPR024331">
    <property type="entry name" value="DUF3859"/>
</dbReference>
<dbReference type="Gene3D" id="2.60.40.2390">
    <property type="match status" value="1"/>
</dbReference>
<evidence type="ECO:0000313" key="3">
    <source>
        <dbReference type="EMBL" id="PWJ20974.1"/>
    </source>
</evidence>
<name>A0A2Y9AA10_9RHOB</name>
<proteinExistence type="predicted"/>
<dbReference type="AlphaFoldDB" id="A0A2Y9AA10"/>
<keyword evidence="1" id="KW-0732">Signal</keyword>
<dbReference type="RefSeq" id="WP_170125309.1">
    <property type="nucleotide sequence ID" value="NZ_QGDJ01000002.1"/>
</dbReference>
<sequence>MRQCLLALPFLLASPAAAQVQLLEAGIVCPRTTKGELIEAPDTEVGAIRLIEGGVVFDLNARTVPTMSNLSFGFRIGLKESAPAQDVTIVVTHPPMGDRGVTRQSWGKSLLPGEAGLSIFTFEYDYEKVPGPWTFGVEIEGETAIEVPFQVTEEGGRGPVEAACFRFMS</sequence>
<feature type="domain" description="DUF3859" evidence="2">
    <location>
        <begin position="21"/>
        <end position="151"/>
    </location>
</feature>
<reference evidence="4 6" key="1">
    <citation type="submission" date="2016-10" db="EMBL/GenBank/DDBJ databases">
        <authorList>
            <person name="Cai Z."/>
        </authorList>
    </citation>
    <scope>NUCLEOTIDE SEQUENCE [LARGE SCALE GENOMIC DNA]</scope>
    <source>
        <strain evidence="4 6">DSM 25227</strain>
    </source>
</reference>
<dbReference type="Pfam" id="PF12975">
    <property type="entry name" value="DUF3859"/>
    <property type="match status" value="1"/>
</dbReference>
<dbReference type="Proteomes" id="UP000245839">
    <property type="component" value="Unassembled WGS sequence"/>
</dbReference>
<dbReference type="EMBL" id="QGDJ01000002">
    <property type="protein sequence ID" value="PWJ20974.1"/>
    <property type="molecule type" value="Genomic_DNA"/>
</dbReference>
<gene>
    <name evidence="3" type="ORF">BCF38_102221</name>
    <name evidence="4" type="ORF">SAMN05421539_102221</name>
</gene>
<dbReference type="EMBL" id="UETC01000002">
    <property type="protein sequence ID" value="SSA41384.1"/>
    <property type="molecule type" value="Genomic_DNA"/>
</dbReference>
<evidence type="ECO:0000313" key="5">
    <source>
        <dbReference type="Proteomes" id="UP000245839"/>
    </source>
</evidence>
<organism evidence="4 6">
    <name type="scientific">Jannaschia seohaensis</name>
    <dbReference type="NCBI Taxonomy" id="475081"/>
    <lineage>
        <taxon>Bacteria</taxon>
        <taxon>Pseudomonadati</taxon>
        <taxon>Pseudomonadota</taxon>
        <taxon>Alphaproteobacteria</taxon>
        <taxon>Rhodobacterales</taxon>
        <taxon>Roseobacteraceae</taxon>
        <taxon>Jannaschia</taxon>
    </lineage>
</organism>
<keyword evidence="5" id="KW-1185">Reference proteome</keyword>
<evidence type="ECO:0000313" key="4">
    <source>
        <dbReference type="EMBL" id="SSA41384.1"/>
    </source>
</evidence>
<reference evidence="3 5" key="2">
    <citation type="submission" date="2018-03" db="EMBL/GenBank/DDBJ databases">
        <title>Genomic Encyclopedia of Archaeal and Bacterial Type Strains, Phase II (KMG-II): from individual species to whole genera.</title>
        <authorList>
            <person name="Goeker M."/>
        </authorList>
    </citation>
    <scope>NUCLEOTIDE SEQUENCE [LARGE SCALE GENOMIC DNA]</scope>
    <source>
        <strain evidence="3 5">DSM 25227</strain>
    </source>
</reference>
<feature type="chain" id="PRO_5033338176" evidence="1">
    <location>
        <begin position="19"/>
        <end position="169"/>
    </location>
</feature>
<evidence type="ECO:0000313" key="6">
    <source>
        <dbReference type="Proteomes" id="UP000251571"/>
    </source>
</evidence>
<evidence type="ECO:0000256" key="1">
    <source>
        <dbReference type="SAM" id="SignalP"/>
    </source>
</evidence>
<evidence type="ECO:0000259" key="2">
    <source>
        <dbReference type="Pfam" id="PF12975"/>
    </source>
</evidence>
<dbReference type="Proteomes" id="UP000251571">
    <property type="component" value="Unassembled WGS sequence"/>
</dbReference>
<protein>
    <submittedName>
        <fullName evidence="3">Uncharacterized protein DUF3859</fullName>
    </submittedName>
</protein>
<feature type="signal peptide" evidence="1">
    <location>
        <begin position="1"/>
        <end position="18"/>
    </location>
</feature>
<accession>A0A2Y9AA10</accession>